<organism evidence="1 2">
    <name type="scientific">Candidatus Yanofskybacteria bacterium RIFCSPLOWO2_01_FULL_49_25</name>
    <dbReference type="NCBI Taxonomy" id="1802701"/>
    <lineage>
        <taxon>Bacteria</taxon>
        <taxon>Candidatus Yanofskyibacteriota</taxon>
    </lineage>
</organism>
<dbReference type="EMBL" id="MGKP01000029">
    <property type="protein sequence ID" value="OGN27558.1"/>
    <property type="molecule type" value="Genomic_DNA"/>
</dbReference>
<evidence type="ECO:0000313" key="1">
    <source>
        <dbReference type="EMBL" id="OGN27558.1"/>
    </source>
</evidence>
<protein>
    <submittedName>
        <fullName evidence="1">Uncharacterized protein</fullName>
    </submittedName>
</protein>
<name>A0A1F8GSC7_9BACT</name>
<reference evidence="1 2" key="1">
    <citation type="journal article" date="2016" name="Nat. Commun.">
        <title>Thousands of microbial genomes shed light on interconnected biogeochemical processes in an aquifer system.</title>
        <authorList>
            <person name="Anantharaman K."/>
            <person name="Brown C.T."/>
            <person name="Hug L.A."/>
            <person name="Sharon I."/>
            <person name="Castelle C.J."/>
            <person name="Probst A.J."/>
            <person name="Thomas B.C."/>
            <person name="Singh A."/>
            <person name="Wilkins M.J."/>
            <person name="Karaoz U."/>
            <person name="Brodie E.L."/>
            <person name="Williams K.H."/>
            <person name="Hubbard S.S."/>
            <person name="Banfield J.F."/>
        </authorList>
    </citation>
    <scope>NUCLEOTIDE SEQUENCE [LARGE SCALE GENOMIC DNA]</scope>
</reference>
<evidence type="ECO:0000313" key="2">
    <source>
        <dbReference type="Proteomes" id="UP000179047"/>
    </source>
</evidence>
<proteinExistence type="predicted"/>
<comment type="caution">
    <text evidence="1">The sequence shown here is derived from an EMBL/GenBank/DDBJ whole genome shotgun (WGS) entry which is preliminary data.</text>
</comment>
<dbReference type="AlphaFoldDB" id="A0A1F8GSC7"/>
<accession>A0A1F8GSC7</accession>
<dbReference type="Proteomes" id="UP000179047">
    <property type="component" value="Unassembled WGS sequence"/>
</dbReference>
<gene>
    <name evidence="1" type="ORF">A3A33_05050</name>
</gene>
<sequence>MSIRPMTVCINKCDGCESIIREKTTEGLTEAGWQFIHNSTRSGFQCPKCVEAHPPLTSAPLLTEARKGEIALKLIKYKYRQEGMRIGPHTRREIGSIAKEIGISPEEAMAFVETMVRELVNETFPKRTS</sequence>